<dbReference type="Pfam" id="PF04312">
    <property type="entry name" value="DUF460"/>
    <property type="match status" value="1"/>
</dbReference>
<dbReference type="STRING" id="355548.SAMN04487945_2013"/>
<dbReference type="PANTHER" id="PTHR40707">
    <property type="entry name" value="POSSIBLE NUCLEASE OF RNASE H FOLD, RUVC/YQGF FAMILY"/>
    <property type="match status" value="1"/>
</dbReference>
<dbReference type="InterPro" id="IPR007408">
    <property type="entry name" value="DUF460"/>
</dbReference>
<feature type="region of interest" description="Disordered" evidence="1">
    <location>
        <begin position="447"/>
        <end position="479"/>
    </location>
</feature>
<name>A0A1I0PW29_9EURY</name>
<feature type="compositionally biased region" description="Basic and acidic residues" evidence="1">
    <location>
        <begin position="465"/>
        <end position="479"/>
    </location>
</feature>
<keyword evidence="3" id="KW-1185">Reference proteome</keyword>
<evidence type="ECO:0000313" key="3">
    <source>
        <dbReference type="Proteomes" id="UP000198518"/>
    </source>
</evidence>
<feature type="compositionally biased region" description="Acidic residues" evidence="1">
    <location>
        <begin position="447"/>
        <end position="464"/>
    </location>
</feature>
<evidence type="ECO:0000313" key="2">
    <source>
        <dbReference type="EMBL" id="SEW18582.1"/>
    </source>
</evidence>
<feature type="compositionally biased region" description="Basic and acidic residues" evidence="1">
    <location>
        <begin position="414"/>
        <end position="426"/>
    </location>
</feature>
<feature type="region of interest" description="Disordered" evidence="1">
    <location>
        <begin position="331"/>
        <end position="350"/>
    </location>
</feature>
<dbReference type="PANTHER" id="PTHR40707:SF1">
    <property type="entry name" value="DUF460 DOMAIN-CONTAINING PROTEIN"/>
    <property type="match status" value="1"/>
</dbReference>
<dbReference type="AlphaFoldDB" id="A0A1I0PW29"/>
<dbReference type="Proteomes" id="UP000198518">
    <property type="component" value="Unassembled WGS sequence"/>
</dbReference>
<dbReference type="EMBL" id="FOJA01000001">
    <property type="protein sequence ID" value="SEW18582.1"/>
    <property type="molecule type" value="Genomic_DNA"/>
</dbReference>
<proteinExistence type="predicted"/>
<sequence>MVGRSLPPDVSTRTSALDALVFGVDVQSGDVRGDAPSYALVVFDGETIERDVVTRRKLLRLVHDREPAILATDNMYELAADKDQLVHLLRRLPETTKLVQVTGDERPEPLSRVAKRHGVPYGKPAMEEAEAAARLAARNVGYEVSAFTDETEIKVSRGRSTGGGGGWSEDRFTRRIHGAVKRESRNVESKLDDAGLDYDREVTEKYGGYANAVFTVQARPEDIPVGEHRAGDTRVEVEPVRRDGIDFRPLARRRDRVLVGVDPGTTTAVALVGLDGHVLDVMSTRTADTAEVIEWIIERGRPALVAADVTPMPNTVEKIAASFDAPGWVPDSDLPVDEKQHRTREEGYDDDHQRDAMAAALYAYDHYRETIERATRETPHDLDEGEVAARVLAGESLQGVLSDLTETDEPEPEESTHEPRELTDDERRIRDLEAQVERLQTHVSDLEAELDEKDDKLEEYEEELSEARREERQEARERREVTQLEWENDRLETELEEQRERADSLEAKLERLKDLWKLDHSNLGDVGGEGRDLVAVKPVDQFTVDAIETADDEYGIASGDVVYLRDASGAGRRTAELLAGFDPRVVLRSGGLSDAADEVLFDHEIPVGPADAVTIREVDELAIANESEVESVVEDWKQRKAEREREQKETMVDSIISEHRADRD</sequence>
<feature type="region of interest" description="Disordered" evidence="1">
    <location>
        <begin position="399"/>
        <end position="426"/>
    </location>
</feature>
<dbReference type="Gene3D" id="1.10.287.1490">
    <property type="match status" value="1"/>
</dbReference>
<feature type="compositionally biased region" description="Basic and acidic residues" evidence="1">
    <location>
        <begin position="336"/>
        <end position="350"/>
    </location>
</feature>
<gene>
    <name evidence="2" type="ORF">SAMN04487945_2013</name>
</gene>
<evidence type="ECO:0008006" key="4">
    <source>
        <dbReference type="Google" id="ProtNLM"/>
    </source>
</evidence>
<feature type="region of interest" description="Disordered" evidence="1">
    <location>
        <begin position="639"/>
        <end position="664"/>
    </location>
</feature>
<organism evidence="2 3">
    <name type="scientific">Halobacterium jilantaiense</name>
    <dbReference type="NCBI Taxonomy" id="355548"/>
    <lineage>
        <taxon>Archaea</taxon>
        <taxon>Methanobacteriati</taxon>
        <taxon>Methanobacteriota</taxon>
        <taxon>Stenosarchaea group</taxon>
        <taxon>Halobacteria</taxon>
        <taxon>Halobacteriales</taxon>
        <taxon>Halobacteriaceae</taxon>
        <taxon>Halobacterium</taxon>
    </lineage>
</organism>
<reference evidence="2 3" key="1">
    <citation type="submission" date="2016-10" db="EMBL/GenBank/DDBJ databases">
        <authorList>
            <person name="de Groot N.N."/>
        </authorList>
    </citation>
    <scope>NUCLEOTIDE SEQUENCE [LARGE SCALE GENOMIC DNA]</scope>
    <source>
        <strain evidence="2 3">CGMCC 1.5337</strain>
    </source>
</reference>
<evidence type="ECO:0000256" key="1">
    <source>
        <dbReference type="SAM" id="MobiDB-lite"/>
    </source>
</evidence>
<accession>A0A1I0PW29</accession>
<protein>
    <recommendedName>
        <fullName evidence="4">DUF460 domain-containing protein</fullName>
    </recommendedName>
</protein>